<proteinExistence type="predicted"/>
<name>A0ABN6P927_9EURY</name>
<keyword evidence="2" id="KW-0472">Membrane</keyword>
<organism evidence="4 5">
    <name type="scientific">Methanothermobacter tenebrarum</name>
    <dbReference type="NCBI Taxonomy" id="680118"/>
    <lineage>
        <taxon>Archaea</taxon>
        <taxon>Methanobacteriati</taxon>
        <taxon>Methanobacteriota</taxon>
        <taxon>Methanomada group</taxon>
        <taxon>Methanobacteria</taxon>
        <taxon>Methanobacteriales</taxon>
        <taxon>Methanobacteriaceae</taxon>
        <taxon>Methanothermobacter</taxon>
    </lineage>
</organism>
<keyword evidence="2" id="KW-0812">Transmembrane</keyword>
<dbReference type="PANTHER" id="PTHR44119">
    <property type="entry name" value="MAGNESIUM-CHELATASE SUBUNIT CHLH, CHLOROPLASTIC"/>
    <property type="match status" value="1"/>
</dbReference>
<sequence length="1376" mass="152963">MQKQIIHLTLVIFIFALMGTSFAEDNTTHNESQKTHEILIVSSSPNEIALINKIAEDPDIKDKIKVRAESGRTDSNLSFEIKGDVIIFGTRSGLSAPVWETLKNKLEQAKNRGSTIMICVEPSSRENYAPILNLQTVNTTDPRFIETLKYLNYTSEKNLKNLILYLAVSFCNYTATVEAPEQRPLWGIYHPDAPRIFSNLTDYLEWYATSGRYHPDAPTVGILTTEYTDMLRDGPLLDALIRTFESKNINVIVSTYTYRDPNSLKYLMINDKAIIDAAIVISRGGTLNSQNWTKGIEDLQKLNVTVLNGIRIFSPSVTLADWENNTEGIPAAELYQLSLAEMDGIIEPIVISVKETDPQTGIIYNRPIMYQIEWLVDRTISWMKLKRLDNKDKKIVITYYSEGGGKANVGADIDYYLNAQASIARILQEMEGRGYNLGNGTLPSESELARLMAEIGSNIGTWAPGELEKRVKSGQMILISEDEYIRWFNELPENMQKEVIDAWGPPPGNIMVYTNNTGKYIVIPKLEFGNILLAPEPVWGWLQNNTTLYNTGKLPPTHQLLAFYWWMKKVYHADAILSIFSIVELMPGKATGLSARDWGAIMLQDMPIIHVLPMDAPAIFDKRRANMLIINFMTPVLIPSGLYGNLSELYDNIRLYKETIDETLKAAYKDKIINQSNALGFIYTNGNFDEFLVNVTAYLEDIKKSYIPYGPHILGEVPQGEELIELLLAMLPDELDDATSRLLLKELVLNNQTPEEAQMIVFGNVTQKTTEYLKLAAEYARRINESKNEITSILNALEGAYITPGPRGDPIKNPDALPTGRNPYPFDSRIIPTTTAWETAVKLVDKFLQDHLNQYGSYPTKIAYVLWSCETMRHQGVMEAEIMYLMGVKPVWDSRGRVKDVELITNLNRPRIDVTIITSGLYRDLHMDIITLLDKAVKLAATANDTVNYVKINSEEIYKKLISEGYNETDAWRLSILRIFSEEPGAYSPGIQEAIPASDTWDDREKIANLYLERVSAAYSTDIYGLKVPSVFRENLKDVDVAMFSRSSNLYGALEHPMVAAYFGGLSLAVEKVSGAKPEMYINNLRVDAKIETMSQFLTRDLLTRYLNPKWIGSMINSGYDGARYMDSFVENLWIWQVTKPELVSGSTWDQVHSIYVKDSYNLGLNSFFNSANPYAKASIIARLLETARKGYWNPSEEIKTSLANEYISMVNQYGVACCHHTCGNIVFNQWLVSVSSLNSAALQKFAGVFAAATGAKLVVPGGSETPGQPGVPGTPGQPSPGYTRSQGHGVSPGYTGGQGQASGQTGSGAGNAQGVATAGGAGPGPSARRSGRVFEVSASSAGGSGSQMPFYALLGVIGIVLLIGAGYFLKGHKKI</sequence>
<reference evidence="4 5" key="1">
    <citation type="submission" date="2022-04" db="EMBL/GenBank/DDBJ databases">
        <title>Complete genome of Methanothermobacter tenebrarum strain RMAS.</title>
        <authorList>
            <person name="Nakamura K."/>
            <person name="Oshima K."/>
            <person name="Hattori M."/>
            <person name="Kamagata Y."/>
            <person name="Takamizawa K."/>
        </authorList>
    </citation>
    <scope>NUCLEOTIDE SEQUENCE [LARGE SCALE GENOMIC DNA]</scope>
    <source>
        <strain evidence="4 5">RMAS</strain>
    </source>
</reference>
<evidence type="ECO:0000259" key="3">
    <source>
        <dbReference type="Pfam" id="PF02514"/>
    </source>
</evidence>
<dbReference type="InterPro" id="IPR003672">
    <property type="entry name" value="CobN/Mg_chltase"/>
</dbReference>
<evidence type="ECO:0000313" key="5">
    <source>
        <dbReference type="Proteomes" id="UP000831817"/>
    </source>
</evidence>
<dbReference type="CDD" id="cd10150">
    <property type="entry name" value="CobN_like"/>
    <property type="match status" value="1"/>
</dbReference>
<dbReference type="RefSeq" id="WP_248564590.1">
    <property type="nucleotide sequence ID" value="NZ_AP025698.1"/>
</dbReference>
<keyword evidence="2" id="KW-1133">Transmembrane helix</keyword>
<evidence type="ECO:0000256" key="1">
    <source>
        <dbReference type="SAM" id="MobiDB-lite"/>
    </source>
</evidence>
<dbReference type="EMBL" id="AP025698">
    <property type="protein sequence ID" value="BDH78710.1"/>
    <property type="molecule type" value="Genomic_DNA"/>
</dbReference>
<feature type="region of interest" description="Disordered" evidence="1">
    <location>
        <begin position="1261"/>
        <end position="1331"/>
    </location>
</feature>
<dbReference type="PANTHER" id="PTHR44119:SF4">
    <property type="entry name" value="AEROBIC COBALTOCHELATASE SUBUNIT COBN"/>
    <property type="match status" value="1"/>
</dbReference>
<evidence type="ECO:0000256" key="2">
    <source>
        <dbReference type="SAM" id="Phobius"/>
    </source>
</evidence>
<feature type="domain" description="CobN/magnesium chelatase" evidence="3">
    <location>
        <begin position="149"/>
        <end position="1198"/>
    </location>
</feature>
<feature type="transmembrane region" description="Helical" evidence="2">
    <location>
        <begin position="1349"/>
        <end position="1370"/>
    </location>
</feature>
<dbReference type="Proteomes" id="UP000831817">
    <property type="component" value="Chromosome"/>
</dbReference>
<dbReference type="GeneID" id="71964585"/>
<keyword evidence="5" id="KW-1185">Reference proteome</keyword>
<gene>
    <name evidence="4" type="ORF">MTTB_00890</name>
</gene>
<dbReference type="Pfam" id="PF02514">
    <property type="entry name" value="CobN-Mg_chel"/>
    <property type="match status" value="1"/>
</dbReference>
<feature type="compositionally biased region" description="Gly residues" evidence="1">
    <location>
        <begin position="1295"/>
        <end position="1324"/>
    </location>
</feature>
<evidence type="ECO:0000313" key="4">
    <source>
        <dbReference type="EMBL" id="BDH78710.1"/>
    </source>
</evidence>
<accession>A0ABN6P927</accession>
<protein>
    <recommendedName>
        <fullName evidence="3">CobN/magnesium chelatase domain-containing protein</fullName>
    </recommendedName>
</protein>